<feature type="transmembrane region" description="Helical" evidence="1">
    <location>
        <begin position="328"/>
        <end position="349"/>
    </location>
</feature>
<accession>A0A368NFQ0</accession>
<dbReference type="OrthoDB" id="9797391at2"/>
<evidence type="ECO:0000313" key="3">
    <source>
        <dbReference type="Proteomes" id="UP000252558"/>
    </source>
</evidence>
<dbReference type="GO" id="GO:0016740">
    <property type="term" value="F:transferase activity"/>
    <property type="evidence" value="ECO:0007669"/>
    <property type="project" value="UniProtKB-KW"/>
</dbReference>
<gene>
    <name evidence="2" type="ORF">DU002_11120</name>
</gene>
<proteinExistence type="predicted"/>
<comment type="caution">
    <text evidence="2">The sequence shown here is derived from an EMBL/GenBank/DDBJ whole genome shotgun (WGS) entry which is preliminary data.</text>
</comment>
<keyword evidence="2" id="KW-0808">Transferase</keyword>
<keyword evidence="1" id="KW-0472">Membrane</keyword>
<dbReference type="RefSeq" id="WP_114338463.1">
    <property type="nucleotide sequence ID" value="NZ_QPID01000006.1"/>
</dbReference>
<dbReference type="SUPFAM" id="SSF53448">
    <property type="entry name" value="Nucleotide-diphospho-sugar transferases"/>
    <property type="match status" value="1"/>
</dbReference>
<dbReference type="PANTHER" id="PTHR48090:SF6">
    <property type="entry name" value="SLR5056 PROTEIN"/>
    <property type="match status" value="1"/>
</dbReference>
<keyword evidence="3" id="KW-1185">Reference proteome</keyword>
<dbReference type="EMBL" id="QPID01000006">
    <property type="protein sequence ID" value="RCU49467.1"/>
    <property type="molecule type" value="Genomic_DNA"/>
</dbReference>
<evidence type="ECO:0000256" key="1">
    <source>
        <dbReference type="SAM" id="Phobius"/>
    </source>
</evidence>
<dbReference type="PANTHER" id="PTHR48090">
    <property type="entry name" value="UNDECAPRENYL-PHOSPHATE 4-DEOXY-4-FORMAMIDO-L-ARABINOSE TRANSFERASE-RELATED"/>
    <property type="match status" value="1"/>
</dbReference>
<dbReference type="Pfam" id="PF13641">
    <property type="entry name" value="Glyco_tranf_2_3"/>
    <property type="match status" value="1"/>
</dbReference>
<dbReference type="InterPro" id="IPR029044">
    <property type="entry name" value="Nucleotide-diphossugar_trans"/>
</dbReference>
<feature type="transmembrane region" description="Helical" evidence="1">
    <location>
        <begin position="303"/>
        <end position="322"/>
    </location>
</feature>
<feature type="transmembrane region" description="Helical" evidence="1">
    <location>
        <begin position="6"/>
        <end position="28"/>
    </location>
</feature>
<dbReference type="InterPro" id="IPR050256">
    <property type="entry name" value="Glycosyltransferase_2"/>
</dbReference>
<protein>
    <submittedName>
        <fullName evidence="2">Glycosyltransferase</fullName>
    </submittedName>
</protein>
<keyword evidence="1" id="KW-1133">Transmembrane helix</keyword>
<reference evidence="2 3" key="1">
    <citation type="submission" date="2018-07" db="EMBL/GenBank/DDBJ databases">
        <title>Corallincola holothuriorum sp. nov., a new facultative anaerobe isolated from sea cucumber Apostichopus japonicus.</title>
        <authorList>
            <person name="Xia H."/>
        </authorList>
    </citation>
    <scope>NUCLEOTIDE SEQUENCE [LARGE SCALE GENOMIC DNA]</scope>
    <source>
        <strain evidence="2 3">C4</strain>
    </source>
</reference>
<organism evidence="2 3">
    <name type="scientific">Corallincola holothuriorum</name>
    <dbReference type="NCBI Taxonomy" id="2282215"/>
    <lineage>
        <taxon>Bacteria</taxon>
        <taxon>Pseudomonadati</taxon>
        <taxon>Pseudomonadota</taxon>
        <taxon>Gammaproteobacteria</taxon>
        <taxon>Alteromonadales</taxon>
        <taxon>Psychromonadaceae</taxon>
        <taxon>Corallincola</taxon>
    </lineage>
</organism>
<dbReference type="Gene3D" id="3.90.550.10">
    <property type="entry name" value="Spore Coat Polysaccharide Biosynthesis Protein SpsA, Chain A"/>
    <property type="match status" value="1"/>
</dbReference>
<dbReference type="Proteomes" id="UP000252558">
    <property type="component" value="Unassembled WGS sequence"/>
</dbReference>
<keyword evidence="1" id="KW-0812">Transmembrane</keyword>
<dbReference type="CDD" id="cd06438">
    <property type="entry name" value="EpsO_like"/>
    <property type="match status" value="1"/>
</dbReference>
<evidence type="ECO:0000313" key="2">
    <source>
        <dbReference type="EMBL" id="RCU49467.1"/>
    </source>
</evidence>
<sequence>MSLEILLSTLLFIVIGLPCLYLSIEYFFGIGTFGKRTIVSGERKECVILIPAHNEESIIGETLGALMSEISEHDRVVVVADNCTDNTAEICRSFAVEVLERTSDTNKGKGFALDFGMQYIADSPPATVVIFDADCQFQAGSFKELVMVSQSEQSAVQSLYLMKAPDDAPLKVRLAEFAWRVKNQVRPGGMRRFGLGCQLQGSGMAFPWELLSKVSLASGSIVEDLELGLKLSEQGDLVRYEPTAIVESYFPCSDEALETQRTRWEHGHLASIFDLVPRFLRAFATGKFKASLMMLDAMIPPTVLWIFISTLCFLSSLMMFLVDFMPAVFVVLSVPYFALVLSLMLVWWFRGRDCISLKDIGGILIFVMGKFSLYKKISATKDKKWIKTERD</sequence>
<dbReference type="AlphaFoldDB" id="A0A368NFQ0"/>
<name>A0A368NFQ0_9GAMM</name>